<evidence type="ECO:0000313" key="2">
    <source>
        <dbReference type="EMBL" id="GIF07605.1"/>
    </source>
</evidence>
<evidence type="ECO:0000256" key="1">
    <source>
        <dbReference type="SAM" id="MobiDB-lite"/>
    </source>
</evidence>
<accession>A0A919NBC0</accession>
<name>A0A919NBC0_9ACTN</name>
<protein>
    <submittedName>
        <fullName evidence="2">Uncharacterized protein</fullName>
    </submittedName>
</protein>
<sequence>MGSRSFSGSAVLTGPRAVTGSAAGISAWAFAGALLRGRFVGMAGFVESVDVALVAAPARGAAFAAVFLARGRAGGGAVISGLSAGVAVLTGVDSGSSPERADRAAGFGTRGARLAAGRDAGGVGDGSSGVPESGFEE</sequence>
<gene>
    <name evidence="2" type="ORF">Asi03nite_51430</name>
</gene>
<comment type="caution">
    <text evidence="2">The sequence shown here is derived from an EMBL/GenBank/DDBJ whole genome shotgun (WGS) entry which is preliminary data.</text>
</comment>
<reference evidence="2" key="1">
    <citation type="submission" date="2021-01" db="EMBL/GenBank/DDBJ databases">
        <title>Whole genome shotgun sequence of Actinoplanes siamensis NBRC 109076.</title>
        <authorList>
            <person name="Komaki H."/>
            <person name="Tamura T."/>
        </authorList>
    </citation>
    <scope>NUCLEOTIDE SEQUENCE</scope>
    <source>
        <strain evidence="2">NBRC 109076</strain>
    </source>
</reference>
<dbReference type="Proteomes" id="UP000629619">
    <property type="component" value="Unassembled WGS sequence"/>
</dbReference>
<keyword evidence="3" id="KW-1185">Reference proteome</keyword>
<organism evidence="2 3">
    <name type="scientific">Actinoplanes siamensis</name>
    <dbReference type="NCBI Taxonomy" id="1223317"/>
    <lineage>
        <taxon>Bacteria</taxon>
        <taxon>Bacillati</taxon>
        <taxon>Actinomycetota</taxon>
        <taxon>Actinomycetes</taxon>
        <taxon>Micromonosporales</taxon>
        <taxon>Micromonosporaceae</taxon>
        <taxon>Actinoplanes</taxon>
    </lineage>
</organism>
<feature type="region of interest" description="Disordered" evidence="1">
    <location>
        <begin position="115"/>
        <end position="137"/>
    </location>
</feature>
<proteinExistence type="predicted"/>
<dbReference type="AlphaFoldDB" id="A0A919NBC0"/>
<dbReference type="EMBL" id="BOMW01000052">
    <property type="protein sequence ID" value="GIF07605.1"/>
    <property type="molecule type" value="Genomic_DNA"/>
</dbReference>
<evidence type="ECO:0000313" key="3">
    <source>
        <dbReference type="Proteomes" id="UP000629619"/>
    </source>
</evidence>